<dbReference type="EMBL" id="KI669563">
    <property type="protein sequence ID" value="ETN21958.1"/>
    <property type="molecule type" value="Genomic_DNA"/>
</dbReference>
<sequence length="79" mass="8832">MTSASDAKNPHLTEDDIKILVAWMEIPDNFQSVYRTSGKPNVGGKAKITKNLAYAQMAAHLHAKTQKHASLKARNMQRR</sequence>
<dbReference type="RefSeq" id="XP_008893665.1">
    <property type="nucleotide sequence ID" value="XM_008895417.1"/>
</dbReference>
<evidence type="ECO:0000313" key="2">
    <source>
        <dbReference type="Proteomes" id="UP000018817"/>
    </source>
</evidence>
<protein>
    <submittedName>
        <fullName evidence="1">Uncharacterized protein</fullName>
    </submittedName>
</protein>
<dbReference type="AlphaFoldDB" id="W2R971"/>
<dbReference type="VEuPathDB" id="FungiDB:PPTG_02026"/>
<reference evidence="1 2" key="2">
    <citation type="submission" date="2013-11" db="EMBL/GenBank/DDBJ databases">
        <title>The Genome Sequence of Phytophthora parasitica INRA-310.</title>
        <authorList>
            <consortium name="The Broad Institute Genomics Platform"/>
            <person name="Russ C."/>
            <person name="Tyler B."/>
            <person name="Panabieres F."/>
            <person name="Shan W."/>
            <person name="Tripathy S."/>
            <person name="Grunwald N."/>
            <person name="Machado M."/>
            <person name="Johnson C.S."/>
            <person name="Arredondo F."/>
            <person name="Hong C."/>
            <person name="Coffey M."/>
            <person name="Young S.K."/>
            <person name="Zeng Q."/>
            <person name="Gargeya S."/>
            <person name="Fitzgerald M."/>
            <person name="Abouelleil A."/>
            <person name="Alvarado L."/>
            <person name="Chapman S.B."/>
            <person name="Gainer-Dewar J."/>
            <person name="Goldberg J."/>
            <person name="Griggs A."/>
            <person name="Gujja S."/>
            <person name="Hansen M."/>
            <person name="Howarth C."/>
            <person name="Imamovic A."/>
            <person name="Ireland A."/>
            <person name="Larimer J."/>
            <person name="McCowan C."/>
            <person name="Murphy C."/>
            <person name="Pearson M."/>
            <person name="Poon T.W."/>
            <person name="Priest M."/>
            <person name="Roberts A."/>
            <person name="Saif S."/>
            <person name="Shea T."/>
            <person name="Sykes S."/>
            <person name="Wortman J."/>
            <person name="Nusbaum C."/>
            <person name="Birren B."/>
        </authorList>
    </citation>
    <scope>NUCLEOTIDE SEQUENCE [LARGE SCALE GENOMIC DNA]</scope>
    <source>
        <strain evidence="1 2">INRA-310</strain>
    </source>
</reference>
<gene>
    <name evidence="1" type="ORF">PPTG_02026</name>
</gene>
<dbReference type="OrthoDB" id="91003at2759"/>
<accession>W2R971</accession>
<evidence type="ECO:0000313" key="1">
    <source>
        <dbReference type="EMBL" id="ETN21958.1"/>
    </source>
</evidence>
<dbReference type="OMA" id="VAWMEIP"/>
<organism evidence="1 2">
    <name type="scientific">Phytophthora nicotianae (strain INRA-310)</name>
    <name type="common">Phytophthora parasitica</name>
    <dbReference type="NCBI Taxonomy" id="761204"/>
    <lineage>
        <taxon>Eukaryota</taxon>
        <taxon>Sar</taxon>
        <taxon>Stramenopiles</taxon>
        <taxon>Oomycota</taxon>
        <taxon>Peronosporomycetes</taxon>
        <taxon>Peronosporales</taxon>
        <taxon>Peronosporaceae</taxon>
        <taxon>Phytophthora</taxon>
    </lineage>
</organism>
<reference evidence="2" key="1">
    <citation type="submission" date="2011-12" db="EMBL/GenBank/DDBJ databases">
        <authorList>
            <consortium name="The Broad Institute Genome Sequencing Platform"/>
            <person name="Russ C."/>
            <person name="Tyler B."/>
            <person name="Panabieres F."/>
            <person name="Shan W."/>
            <person name="Tripathy S."/>
            <person name="Grunwald N."/>
            <person name="Machado M."/>
            <person name="Young S.K."/>
            <person name="Zeng Q."/>
            <person name="Gargeya S."/>
            <person name="Fitzgerald M."/>
            <person name="Haas B."/>
            <person name="Abouelleil A."/>
            <person name="Alvarado L."/>
            <person name="Arachchi H.M."/>
            <person name="Berlin A."/>
            <person name="Chapman S.B."/>
            <person name="Gearin G."/>
            <person name="Goldberg J."/>
            <person name="Griggs A."/>
            <person name="Gujja S."/>
            <person name="Hansen M."/>
            <person name="Heiman D."/>
            <person name="Howarth C."/>
            <person name="Larimer J."/>
            <person name="Lui A."/>
            <person name="MacDonald P.J.P."/>
            <person name="McCowen C."/>
            <person name="Montmayeur A."/>
            <person name="Murphy C."/>
            <person name="Neiman D."/>
            <person name="Pearson M."/>
            <person name="Priest M."/>
            <person name="Roberts A."/>
            <person name="Saif S."/>
            <person name="Shea T."/>
            <person name="Sisk P."/>
            <person name="Stolte C."/>
            <person name="Sykes S."/>
            <person name="Wortman J."/>
            <person name="Nusbaum C."/>
            <person name="Birren B."/>
        </authorList>
    </citation>
    <scope>NUCLEOTIDE SEQUENCE [LARGE SCALE GENOMIC DNA]</scope>
    <source>
        <strain evidence="2">INRA-310</strain>
    </source>
</reference>
<name>W2R971_PHYN3</name>
<proteinExistence type="predicted"/>
<dbReference type="GeneID" id="20172283"/>
<dbReference type="Proteomes" id="UP000018817">
    <property type="component" value="Unassembled WGS sequence"/>
</dbReference>